<dbReference type="Pfam" id="PF13972">
    <property type="entry name" value="TetR"/>
    <property type="match status" value="1"/>
</dbReference>
<dbReference type="InterPro" id="IPR009057">
    <property type="entry name" value="Homeodomain-like_sf"/>
</dbReference>
<dbReference type="RefSeq" id="WP_202857965.1">
    <property type="nucleotide sequence ID" value="NZ_JAEUGD010000064.1"/>
</dbReference>
<name>A0A937G1T0_9BACT</name>
<reference evidence="4" key="1">
    <citation type="submission" date="2021-01" db="EMBL/GenBank/DDBJ databases">
        <title>Fulvivirga kasyanovii gen. nov., sp nov., a novel member of the phylum Bacteroidetes isolated from seawater in a mussel farm.</title>
        <authorList>
            <person name="Zhao L.-H."/>
            <person name="Wang Z.-J."/>
        </authorList>
    </citation>
    <scope>NUCLEOTIDE SEQUENCE</scope>
    <source>
        <strain evidence="4">29W222</strain>
    </source>
</reference>
<evidence type="ECO:0000259" key="3">
    <source>
        <dbReference type="PROSITE" id="PS50977"/>
    </source>
</evidence>
<evidence type="ECO:0000256" key="1">
    <source>
        <dbReference type="ARBA" id="ARBA00023125"/>
    </source>
</evidence>
<dbReference type="Proteomes" id="UP000614216">
    <property type="component" value="Unassembled WGS sequence"/>
</dbReference>
<feature type="DNA-binding region" description="H-T-H motif" evidence="2">
    <location>
        <begin position="24"/>
        <end position="43"/>
    </location>
</feature>
<dbReference type="InterPro" id="IPR025722">
    <property type="entry name" value="TetR"/>
</dbReference>
<dbReference type="GO" id="GO:0003677">
    <property type="term" value="F:DNA binding"/>
    <property type="evidence" value="ECO:0007669"/>
    <property type="project" value="UniProtKB-UniRule"/>
</dbReference>
<comment type="caution">
    <text evidence="4">The sequence shown here is derived from an EMBL/GenBank/DDBJ whole genome shotgun (WGS) entry which is preliminary data.</text>
</comment>
<dbReference type="SUPFAM" id="SSF46689">
    <property type="entry name" value="Homeodomain-like"/>
    <property type="match status" value="1"/>
</dbReference>
<dbReference type="EMBL" id="JAEUGD010000064">
    <property type="protein sequence ID" value="MBL6448425.1"/>
    <property type="molecule type" value="Genomic_DNA"/>
</dbReference>
<evidence type="ECO:0000256" key="2">
    <source>
        <dbReference type="PROSITE-ProRule" id="PRU00335"/>
    </source>
</evidence>
<organism evidence="4 5">
    <name type="scientific">Fulvivirga marina</name>
    <dbReference type="NCBI Taxonomy" id="2494733"/>
    <lineage>
        <taxon>Bacteria</taxon>
        <taxon>Pseudomonadati</taxon>
        <taxon>Bacteroidota</taxon>
        <taxon>Cytophagia</taxon>
        <taxon>Cytophagales</taxon>
        <taxon>Fulvivirgaceae</taxon>
        <taxon>Fulvivirga</taxon>
    </lineage>
</organism>
<keyword evidence="5" id="KW-1185">Reference proteome</keyword>
<protein>
    <submittedName>
        <fullName evidence="4">TetR/AcrR family transcriptional regulator</fullName>
    </submittedName>
</protein>
<evidence type="ECO:0000313" key="5">
    <source>
        <dbReference type="Proteomes" id="UP000614216"/>
    </source>
</evidence>
<dbReference type="InterPro" id="IPR050624">
    <property type="entry name" value="HTH-type_Tx_Regulator"/>
</dbReference>
<gene>
    <name evidence="4" type="ORF">JMN32_19080</name>
</gene>
<dbReference type="Gene3D" id="1.10.357.10">
    <property type="entry name" value="Tetracycline Repressor, domain 2"/>
    <property type="match status" value="1"/>
</dbReference>
<dbReference type="AlphaFoldDB" id="A0A937G1T0"/>
<dbReference type="PROSITE" id="PS50977">
    <property type="entry name" value="HTH_TETR_2"/>
    <property type="match status" value="1"/>
</dbReference>
<dbReference type="InterPro" id="IPR001647">
    <property type="entry name" value="HTH_TetR"/>
</dbReference>
<dbReference type="PANTHER" id="PTHR43479">
    <property type="entry name" value="ACREF/ENVCD OPERON REPRESSOR-RELATED"/>
    <property type="match status" value="1"/>
</dbReference>
<dbReference type="PRINTS" id="PR00455">
    <property type="entry name" value="HTHTETR"/>
</dbReference>
<evidence type="ECO:0000313" key="4">
    <source>
        <dbReference type="EMBL" id="MBL6448425.1"/>
    </source>
</evidence>
<accession>A0A937G1T0</accession>
<dbReference type="PANTHER" id="PTHR43479:SF12">
    <property type="entry name" value="TRANSCRIPTIONAL REGULATORY PROTEIN"/>
    <property type="match status" value="1"/>
</dbReference>
<keyword evidence="1 2" id="KW-0238">DNA-binding</keyword>
<proteinExistence type="predicted"/>
<feature type="domain" description="HTH tetR-type" evidence="3">
    <location>
        <begin position="1"/>
        <end position="61"/>
    </location>
</feature>
<sequence length="206" mass="24754">MGTKQRILDKALQLFNERGITAVSSKHISDELGISYGNLCYHFPRKDDIILQLYFNMQQHVDEQFKNIEKEVLNFEFMLSRLKVLFEEIYRYKFIYLGITKVVRHFDHIKRHAQQQMQMRRDLLHNVGDFLVEQGYMKPFKAQKHKDMLVNALLMITNSWVSDAETFYTGKEEDKVDYYMQLYFNLIHPFLTEKGREGFQKFYKPA</sequence>
<dbReference type="Pfam" id="PF00440">
    <property type="entry name" value="TetR_N"/>
    <property type="match status" value="1"/>
</dbReference>